<name>A0ABX5VQA7_9MICO</name>
<dbReference type="NCBIfam" id="TIGR03544">
    <property type="entry name" value="DivI1A_domain"/>
    <property type="match status" value="1"/>
</dbReference>
<gene>
    <name evidence="1" type="ORF">FE251_04990</name>
</gene>
<dbReference type="RefSeq" id="WP_139073679.1">
    <property type="nucleotide sequence ID" value="NZ_CP040899.1"/>
</dbReference>
<dbReference type="InterPro" id="IPR019933">
    <property type="entry name" value="DivIVA_domain"/>
</dbReference>
<proteinExistence type="predicted"/>
<protein>
    <submittedName>
        <fullName evidence="1">DivIVA domain-containing protein</fullName>
    </submittedName>
</protein>
<evidence type="ECO:0000313" key="1">
    <source>
        <dbReference type="EMBL" id="QDB80686.1"/>
    </source>
</evidence>
<accession>A0ABX5VQA7</accession>
<sequence length="181" mass="19835">MFPVVGRMSTGYDRDQVEQFFTRARQAYETGAVGDAGLTEGDVRTAAFDLVRAGYATGAVDSALDRLEAAIVQRRRDAFVATHGQQAWMDRIAERATTLYPRLVRPAGERFAAPESGRGYSRDAVDRLMDRLVDYFDADGDLTAAELRAATFPSAGRDKAYAEGVVDAYLDRAVEVLLAVE</sequence>
<evidence type="ECO:0000313" key="2">
    <source>
        <dbReference type="Proteomes" id="UP000313948"/>
    </source>
</evidence>
<dbReference type="Proteomes" id="UP000313948">
    <property type="component" value="Chromosome"/>
</dbReference>
<reference evidence="1 2" key="1">
    <citation type="submission" date="2019-05" db="EMBL/GenBank/DDBJ databases">
        <title>Georgenia *** sp. nov., and Georgenia *** sp. nov., isolated from the intestinal contents of plateau pika (Ochotona curzoniae) in the Qinghai-Tibet plateau of China.</title>
        <authorList>
            <person name="Tian Z."/>
        </authorList>
    </citation>
    <scope>NUCLEOTIDE SEQUENCE [LARGE SCALE GENOMIC DNA]</scope>
    <source>
        <strain evidence="1 2">Z294</strain>
    </source>
</reference>
<dbReference type="EMBL" id="CP040899">
    <property type="protein sequence ID" value="QDB80686.1"/>
    <property type="molecule type" value="Genomic_DNA"/>
</dbReference>
<organism evidence="1 2">
    <name type="scientific">Georgenia wutianyii</name>
    <dbReference type="NCBI Taxonomy" id="2585135"/>
    <lineage>
        <taxon>Bacteria</taxon>
        <taxon>Bacillati</taxon>
        <taxon>Actinomycetota</taxon>
        <taxon>Actinomycetes</taxon>
        <taxon>Micrococcales</taxon>
        <taxon>Bogoriellaceae</taxon>
        <taxon>Georgenia</taxon>
    </lineage>
</organism>
<keyword evidence="2" id="KW-1185">Reference proteome</keyword>
<dbReference type="NCBIfam" id="TIGR03543">
    <property type="entry name" value="divI1A_rptt_fam"/>
    <property type="match status" value="1"/>
</dbReference>
<dbReference type="InterPro" id="IPR019932">
    <property type="entry name" value="CHP03543"/>
</dbReference>